<reference evidence="4" key="2">
    <citation type="submission" date="2015-03" db="EMBL/GenBank/DDBJ databases">
        <title>Genome sequence of Paenibacillus beijingensis strain DSM 24997T.</title>
        <authorList>
            <person name="Kwak Y."/>
            <person name="Shin J.-H."/>
        </authorList>
    </citation>
    <scope>NUCLEOTIDE SEQUENCE [LARGE SCALE GENOMIC DNA]</scope>
    <source>
        <strain evidence="4">DSM 24997</strain>
    </source>
</reference>
<dbReference type="PANTHER" id="PTHR43649:SF12">
    <property type="entry name" value="DIACETYLCHITOBIOSE BINDING PROTEIN DASA"/>
    <property type="match status" value="1"/>
</dbReference>
<feature type="chain" id="PRO_5039373926" description="ABC transporter substrate-binding protein" evidence="2">
    <location>
        <begin position="26"/>
        <end position="431"/>
    </location>
</feature>
<feature type="region of interest" description="Disordered" evidence="1">
    <location>
        <begin position="27"/>
        <end position="46"/>
    </location>
</feature>
<dbReference type="OrthoDB" id="9782846at2"/>
<dbReference type="PATRIC" id="fig|1126833.4.peg.3307"/>
<reference evidence="3 4" key="1">
    <citation type="journal article" date="2015" name="J. Biotechnol.">
        <title>Complete genome sequence of Paenibacillus beijingensis 7188(T) (=DSM 24997(T)), a novel rhizobacterium from jujube garden soil.</title>
        <authorList>
            <person name="Kwak Y."/>
            <person name="Shin J.H."/>
        </authorList>
    </citation>
    <scope>NUCLEOTIDE SEQUENCE [LARGE SCALE GENOMIC DNA]</scope>
    <source>
        <strain evidence="3 4">DSM 24997</strain>
    </source>
</reference>
<evidence type="ECO:0000313" key="4">
    <source>
        <dbReference type="Proteomes" id="UP000032633"/>
    </source>
</evidence>
<dbReference type="STRING" id="1126833.VN24_15095"/>
<name>A0A0D5NL61_9BACL</name>
<dbReference type="AlphaFoldDB" id="A0A0D5NL61"/>
<proteinExistence type="predicted"/>
<keyword evidence="4" id="KW-1185">Reference proteome</keyword>
<feature type="signal peptide" evidence="2">
    <location>
        <begin position="1"/>
        <end position="25"/>
    </location>
</feature>
<dbReference type="Pfam" id="PF01547">
    <property type="entry name" value="SBP_bac_1"/>
    <property type="match status" value="1"/>
</dbReference>
<protein>
    <recommendedName>
        <fullName evidence="5">ABC transporter substrate-binding protein</fullName>
    </recommendedName>
</protein>
<dbReference type="SUPFAM" id="SSF53850">
    <property type="entry name" value="Periplasmic binding protein-like II"/>
    <property type="match status" value="1"/>
</dbReference>
<evidence type="ECO:0000256" key="2">
    <source>
        <dbReference type="SAM" id="SignalP"/>
    </source>
</evidence>
<evidence type="ECO:0000256" key="1">
    <source>
        <dbReference type="SAM" id="MobiDB-lite"/>
    </source>
</evidence>
<gene>
    <name evidence="3" type="ORF">VN24_15095</name>
</gene>
<sequence>MKFKFFHWSMLILTLVVFVSGCGNSGTDKTQSSGNTAGTSEGTSGEASKEKVKLTLWVQSKDWNVEEIKNRYASKYPNIELNFEDNPISGYVAKVESAILGGTAPDLISADTQILATVAGKGLLDTWDEEKKTLNESDFSPSIWESNIIDGKMYGLPYFDMSQAIVYNKKLFDQAGIPYPKENWTHEEMLELAQKLTIPGKQYGFALAAEPSNPGGFITSFGPVLWAFGGDFLNADNTKAMINSPESVKGIQFWSELYTKYKVTPQGTVNFDTERDGYPLFVNGKLAMMPAYTYTVDLLKQHPELEWGLQVAPDKVGKGNGWSFALPNNAKHKKEARDFAMWLLQPENLTLTNQQPSRMSAANVSPWNTPDYKIFFEVGQYQRNVPTIPQWQEIQNVIFPELQAVLAGSKTPQKAADDMASQINTILEQSH</sequence>
<dbReference type="EMBL" id="CP011058">
    <property type="protein sequence ID" value="AJY75643.1"/>
    <property type="molecule type" value="Genomic_DNA"/>
</dbReference>
<dbReference type="InterPro" id="IPR006059">
    <property type="entry name" value="SBP"/>
</dbReference>
<dbReference type="PANTHER" id="PTHR43649">
    <property type="entry name" value="ARABINOSE-BINDING PROTEIN-RELATED"/>
    <property type="match status" value="1"/>
</dbReference>
<evidence type="ECO:0008006" key="5">
    <source>
        <dbReference type="Google" id="ProtNLM"/>
    </source>
</evidence>
<evidence type="ECO:0000313" key="3">
    <source>
        <dbReference type="EMBL" id="AJY75643.1"/>
    </source>
</evidence>
<dbReference type="PROSITE" id="PS51257">
    <property type="entry name" value="PROKAR_LIPOPROTEIN"/>
    <property type="match status" value="1"/>
</dbReference>
<dbReference type="Proteomes" id="UP000032633">
    <property type="component" value="Chromosome"/>
</dbReference>
<dbReference type="RefSeq" id="WP_045671071.1">
    <property type="nucleotide sequence ID" value="NZ_CP011058.1"/>
</dbReference>
<dbReference type="HOGENOM" id="CLU_031285_10_5_9"/>
<keyword evidence="2" id="KW-0732">Signal</keyword>
<accession>A0A0D5NL61</accession>
<organism evidence="3 4">
    <name type="scientific">Paenibacillus beijingensis</name>
    <dbReference type="NCBI Taxonomy" id="1126833"/>
    <lineage>
        <taxon>Bacteria</taxon>
        <taxon>Bacillati</taxon>
        <taxon>Bacillota</taxon>
        <taxon>Bacilli</taxon>
        <taxon>Bacillales</taxon>
        <taxon>Paenibacillaceae</taxon>
        <taxon>Paenibacillus</taxon>
    </lineage>
</organism>
<dbReference type="KEGG" id="pbj:VN24_15095"/>
<dbReference type="CDD" id="cd13585">
    <property type="entry name" value="PBP2_TMBP_like"/>
    <property type="match status" value="1"/>
</dbReference>
<dbReference type="InterPro" id="IPR050490">
    <property type="entry name" value="Bact_solute-bd_prot1"/>
</dbReference>
<dbReference type="Gene3D" id="3.40.190.10">
    <property type="entry name" value="Periplasmic binding protein-like II"/>
    <property type="match status" value="1"/>
</dbReference>